<keyword evidence="1" id="KW-0472">Membrane</keyword>
<feature type="transmembrane region" description="Helical" evidence="1">
    <location>
        <begin position="237"/>
        <end position="255"/>
    </location>
</feature>
<dbReference type="RefSeq" id="WP_223467876.1">
    <property type="nucleotide sequence ID" value="NZ_JAFBIL020000003.1"/>
</dbReference>
<name>A0ABS7SMH9_9BURK</name>
<keyword evidence="1" id="KW-1133">Transmembrane helix</keyword>
<reference evidence="2 3" key="1">
    <citation type="submission" date="2021-01" db="EMBL/GenBank/DDBJ databases">
        <authorList>
            <person name="Ruan W."/>
            <person name="Khan S.A."/>
            <person name="Jeon C.O."/>
        </authorList>
    </citation>
    <scope>NUCLEOTIDE SEQUENCE [LARGE SCALE GENOMIC DNA]</scope>
    <source>
        <strain evidence="2 3">R798</strain>
    </source>
</reference>
<reference evidence="2 3" key="2">
    <citation type="submission" date="2021-08" db="EMBL/GenBank/DDBJ databases">
        <title>Massilia sp. R798.</title>
        <authorList>
            <person name="Baek J.H."/>
            <person name="Jung H.S."/>
            <person name="Kim K.R."/>
            <person name="Jeon C.O."/>
        </authorList>
    </citation>
    <scope>NUCLEOTIDE SEQUENCE [LARGE SCALE GENOMIC DNA]</scope>
    <source>
        <strain evidence="2 3">R798</strain>
    </source>
</reference>
<feature type="transmembrane region" description="Helical" evidence="1">
    <location>
        <begin position="182"/>
        <end position="201"/>
    </location>
</feature>
<proteinExistence type="predicted"/>
<accession>A0ABS7SMH9</accession>
<protein>
    <submittedName>
        <fullName evidence="2">Serine endopeptidase</fullName>
    </submittedName>
</protein>
<organism evidence="2 3">
    <name type="scientific">Massilia soli</name>
    <dbReference type="NCBI Taxonomy" id="2792854"/>
    <lineage>
        <taxon>Bacteria</taxon>
        <taxon>Pseudomonadati</taxon>
        <taxon>Pseudomonadota</taxon>
        <taxon>Betaproteobacteria</taxon>
        <taxon>Burkholderiales</taxon>
        <taxon>Oxalobacteraceae</taxon>
        <taxon>Telluria group</taxon>
        <taxon>Massilia</taxon>
    </lineage>
</organism>
<keyword evidence="3" id="KW-1185">Reference proteome</keyword>
<feature type="transmembrane region" description="Helical" evidence="1">
    <location>
        <begin position="208"/>
        <end position="231"/>
    </location>
</feature>
<comment type="caution">
    <text evidence="2">The sequence shown here is derived from an EMBL/GenBank/DDBJ whole genome shotgun (WGS) entry which is preliminary data.</text>
</comment>
<gene>
    <name evidence="2" type="ORF">I4X03_008965</name>
</gene>
<evidence type="ECO:0000256" key="1">
    <source>
        <dbReference type="SAM" id="Phobius"/>
    </source>
</evidence>
<dbReference type="EMBL" id="JAFBIL020000003">
    <property type="protein sequence ID" value="MBZ2207388.1"/>
    <property type="molecule type" value="Genomic_DNA"/>
</dbReference>
<keyword evidence="1" id="KW-0812">Transmembrane</keyword>
<dbReference type="Proteomes" id="UP000809349">
    <property type="component" value="Unassembled WGS sequence"/>
</dbReference>
<evidence type="ECO:0000313" key="3">
    <source>
        <dbReference type="Proteomes" id="UP000809349"/>
    </source>
</evidence>
<evidence type="ECO:0000313" key="2">
    <source>
        <dbReference type="EMBL" id="MBZ2207388.1"/>
    </source>
</evidence>
<sequence>MSKGMRLTERWMHLCLWLVALAFAGFLIGLGGKVVDNLDFAEDPASVSDFIDPVRGPKVLAAYRAAKQAHTDADDALDQARLAHQKAAANSSTAEDTFNNWVKTRMATAGKEHDGQLLDRTRDLDALKAAERAALGAVEAQQQAKLNASQALERASAEWSALERPAIEAAYHADEMRALRVFGYRLALTLPLLGVAGWLFARQRKGSYWPFAWGFILFALFAFFVELVPYLPSFGGYVRYGVGIVLTIVAGRYAIRYLQRFRERQQAAEALPDTERRATLSYDKALARLAKSVCPGCERSIDVKMKELSFCPHCGMGIATDCTSCHGRKSVFAPFCLACGCPDQRNALA</sequence>